<dbReference type="Pfam" id="PF25601">
    <property type="entry name" value="AAA_lid_14"/>
    <property type="match status" value="1"/>
</dbReference>
<reference evidence="8 9" key="1">
    <citation type="submission" date="2020-04" db="EMBL/GenBank/DDBJ databases">
        <title>Thalassotalea sp. M1531, isolated from the surface of marine red alga.</title>
        <authorList>
            <person name="Pang L."/>
            <person name="Lu D.-C."/>
        </authorList>
    </citation>
    <scope>NUCLEOTIDE SEQUENCE [LARGE SCALE GENOMIC DNA]</scope>
    <source>
        <strain evidence="8 9">M1531</strain>
    </source>
</reference>
<dbReference type="PANTHER" id="PTHR32071:SF113">
    <property type="entry name" value="ALGINATE BIOSYNTHESIS TRANSCRIPTIONAL REGULATORY PROTEIN ALGB"/>
    <property type="match status" value="1"/>
</dbReference>
<dbReference type="SUPFAM" id="SSF46689">
    <property type="entry name" value="Homeodomain-like"/>
    <property type="match status" value="1"/>
</dbReference>
<dbReference type="PROSITE" id="PS50045">
    <property type="entry name" value="SIGMA54_INTERACT_4"/>
    <property type="match status" value="1"/>
</dbReference>
<dbReference type="GO" id="GO:0000160">
    <property type="term" value="P:phosphorelay signal transduction system"/>
    <property type="evidence" value="ECO:0007669"/>
    <property type="project" value="InterPro"/>
</dbReference>
<keyword evidence="3" id="KW-0805">Transcription regulation</keyword>
<evidence type="ECO:0000313" key="9">
    <source>
        <dbReference type="Proteomes" id="UP000568664"/>
    </source>
</evidence>
<evidence type="ECO:0000259" key="7">
    <source>
        <dbReference type="PROSITE" id="PS50110"/>
    </source>
</evidence>
<dbReference type="InterPro" id="IPR027417">
    <property type="entry name" value="P-loop_NTPase"/>
</dbReference>
<evidence type="ECO:0000313" key="8">
    <source>
        <dbReference type="EMBL" id="NMP31095.1"/>
    </source>
</evidence>
<dbReference type="Gene3D" id="3.40.50.2300">
    <property type="match status" value="1"/>
</dbReference>
<dbReference type="InterPro" id="IPR058031">
    <property type="entry name" value="AAA_lid_NorR"/>
</dbReference>
<protein>
    <submittedName>
        <fullName evidence="8">Sigma-54-dependent Fis family transcriptional regulator</fullName>
    </submittedName>
</protein>
<evidence type="ECO:0000256" key="3">
    <source>
        <dbReference type="ARBA" id="ARBA00023015"/>
    </source>
</evidence>
<dbReference type="EMBL" id="JABBXH010000002">
    <property type="protein sequence ID" value="NMP31095.1"/>
    <property type="molecule type" value="Genomic_DNA"/>
</dbReference>
<organism evidence="8 9">
    <name type="scientific">Thalassotalea algicola</name>
    <dbReference type="NCBI Taxonomy" id="2716224"/>
    <lineage>
        <taxon>Bacteria</taxon>
        <taxon>Pseudomonadati</taxon>
        <taxon>Pseudomonadota</taxon>
        <taxon>Gammaproteobacteria</taxon>
        <taxon>Alteromonadales</taxon>
        <taxon>Colwelliaceae</taxon>
        <taxon>Thalassotalea</taxon>
    </lineage>
</organism>
<dbReference type="SUPFAM" id="SSF52540">
    <property type="entry name" value="P-loop containing nucleoside triphosphate hydrolases"/>
    <property type="match status" value="1"/>
</dbReference>
<dbReference type="InterPro" id="IPR002078">
    <property type="entry name" value="Sigma_54_int"/>
</dbReference>
<evidence type="ECO:0000259" key="6">
    <source>
        <dbReference type="PROSITE" id="PS50045"/>
    </source>
</evidence>
<keyword evidence="5" id="KW-0597">Phosphoprotein</keyword>
<dbReference type="InterPro" id="IPR025943">
    <property type="entry name" value="Sigma_54_int_dom_ATP-bd_2"/>
</dbReference>
<dbReference type="SMART" id="SM00448">
    <property type="entry name" value="REC"/>
    <property type="match status" value="1"/>
</dbReference>
<accession>A0A7Y0LAR7</accession>
<gene>
    <name evidence="8" type="ORF">HII17_05905</name>
</gene>
<dbReference type="InterPro" id="IPR003593">
    <property type="entry name" value="AAA+_ATPase"/>
</dbReference>
<dbReference type="GO" id="GO:0043565">
    <property type="term" value="F:sequence-specific DNA binding"/>
    <property type="evidence" value="ECO:0007669"/>
    <property type="project" value="InterPro"/>
</dbReference>
<dbReference type="CDD" id="cd00009">
    <property type="entry name" value="AAA"/>
    <property type="match status" value="1"/>
</dbReference>
<dbReference type="Pfam" id="PF00072">
    <property type="entry name" value="Response_reg"/>
    <property type="match status" value="1"/>
</dbReference>
<dbReference type="SUPFAM" id="SSF52172">
    <property type="entry name" value="CheY-like"/>
    <property type="match status" value="1"/>
</dbReference>
<dbReference type="GO" id="GO:0005524">
    <property type="term" value="F:ATP binding"/>
    <property type="evidence" value="ECO:0007669"/>
    <property type="project" value="UniProtKB-KW"/>
</dbReference>
<dbReference type="GO" id="GO:0006355">
    <property type="term" value="P:regulation of DNA-templated transcription"/>
    <property type="evidence" value="ECO:0007669"/>
    <property type="project" value="InterPro"/>
</dbReference>
<dbReference type="Gene3D" id="1.10.10.60">
    <property type="entry name" value="Homeodomain-like"/>
    <property type="match status" value="1"/>
</dbReference>
<dbReference type="InterPro" id="IPR002197">
    <property type="entry name" value="HTH_Fis"/>
</dbReference>
<dbReference type="AlphaFoldDB" id="A0A7Y0LAR7"/>
<dbReference type="RefSeq" id="WP_169074435.1">
    <property type="nucleotide sequence ID" value="NZ_JABBXH010000002.1"/>
</dbReference>
<dbReference type="PANTHER" id="PTHR32071">
    <property type="entry name" value="TRANSCRIPTIONAL REGULATORY PROTEIN"/>
    <property type="match status" value="1"/>
</dbReference>
<evidence type="ECO:0000256" key="4">
    <source>
        <dbReference type="ARBA" id="ARBA00023163"/>
    </source>
</evidence>
<comment type="caution">
    <text evidence="8">The sequence shown here is derived from an EMBL/GenBank/DDBJ whole genome shotgun (WGS) entry which is preliminary data.</text>
</comment>
<dbReference type="SMART" id="SM00382">
    <property type="entry name" value="AAA"/>
    <property type="match status" value="1"/>
</dbReference>
<dbReference type="InterPro" id="IPR011006">
    <property type="entry name" value="CheY-like_superfamily"/>
</dbReference>
<evidence type="ECO:0000256" key="5">
    <source>
        <dbReference type="PROSITE-ProRule" id="PRU00169"/>
    </source>
</evidence>
<dbReference type="Pfam" id="PF00158">
    <property type="entry name" value="Sigma54_activat"/>
    <property type="match status" value="1"/>
</dbReference>
<feature type="domain" description="Response regulatory" evidence="7">
    <location>
        <begin position="6"/>
        <end position="125"/>
    </location>
</feature>
<feature type="domain" description="Sigma-54 factor interaction" evidence="6">
    <location>
        <begin position="157"/>
        <end position="386"/>
    </location>
</feature>
<dbReference type="Proteomes" id="UP000568664">
    <property type="component" value="Unassembled WGS sequence"/>
</dbReference>
<dbReference type="InterPro" id="IPR001789">
    <property type="entry name" value="Sig_transdc_resp-reg_receiver"/>
</dbReference>
<dbReference type="InterPro" id="IPR009057">
    <property type="entry name" value="Homeodomain-like_sf"/>
</dbReference>
<keyword evidence="4" id="KW-0804">Transcription</keyword>
<keyword evidence="2" id="KW-0067">ATP-binding</keyword>
<keyword evidence="9" id="KW-1185">Reference proteome</keyword>
<evidence type="ECO:0000256" key="2">
    <source>
        <dbReference type="ARBA" id="ARBA00022840"/>
    </source>
</evidence>
<feature type="modified residue" description="4-aspartylphosphate" evidence="5">
    <location>
        <position position="55"/>
    </location>
</feature>
<evidence type="ECO:0000256" key="1">
    <source>
        <dbReference type="ARBA" id="ARBA00022741"/>
    </source>
</evidence>
<sequence length="468" mass="51761">MKQDAHILIVDDDEDILVAGKLLLKRKFEKVSICNRPEQLPNLLTDNEYDVILLDMNFGPGESSGEQGFYWLQQILTRKPEAIVIMITAHGGIDVAVEAIKQGATDFIAKPWHNEKVIATVTTACELKRTRNEAQQLKATNQALVQAVQDSSTNDSIIGNSAAMQEVYSIISKAAPTDANVLILGENGTGKELVAKEIHKQSKRSEQVFLSVDLGALTETLFESELFGHTKGAFTGAQQDRVGKIKAADGGTLFLDEIGNLPLHLQAKLLTVLAQREVTPVGSNKAIPFNVRIVAATNIDKSVLSDELKFRQDLLFRLNTVEVQLPPLSARTEDIQPIAQYYISLYCKKYQKNEMALSPGALAAIIDYQWPGNIRALRHAVERAVILAQSDTLTEYDFQLAPLQPKVNSSADANRQDFTLPKQLNLDDIEKQAISQALKKHGYNISHSAKELGLTRAALYRRMEKHGL</sequence>
<dbReference type="Pfam" id="PF02954">
    <property type="entry name" value="HTH_8"/>
    <property type="match status" value="1"/>
</dbReference>
<dbReference type="FunFam" id="3.40.50.300:FF:000006">
    <property type="entry name" value="DNA-binding transcriptional regulator NtrC"/>
    <property type="match status" value="1"/>
</dbReference>
<dbReference type="PROSITE" id="PS00676">
    <property type="entry name" value="SIGMA54_INTERACT_2"/>
    <property type="match status" value="1"/>
</dbReference>
<keyword evidence="1" id="KW-0547">Nucleotide-binding</keyword>
<dbReference type="Gene3D" id="1.10.8.60">
    <property type="match status" value="1"/>
</dbReference>
<proteinExistence type="predicted"/>
<name>A0A7Y0LAR7_9GAMM</name>
<dbReference type="Gene3D" id="3.40.50.300">
    <property type="entry name" value="P-loop containing nucleotide triphosphate hydrolases"/>
    <property type="match status" value="1"/>
</dbReference>
<dbReference type="PROSITE" id="PS50110">
    <property type="entry name" value="RESPONSE_REGULATORY"/>
    <property type="match status" value="1"/>
</dbReference>
<dbReference type="PRINTS" id="PR01590">
    <property type="entry name" value="HTHFIS"/>
</dbReference>